<dbReference type="SUPFAM" id="SSF88697">
    <property type="entry name" value="PUA domain-like"/>
    <property type="match status" value="1"/>
</dbReference>
<sequence>MSKIILSIHPQHVEKIISGEKRFEFRKVKAKIPPEKIIIYSTSPVSQVIGEAEVANILIDTPEKLWKLTSVYSGVDKKFYQKYYQNKQEAVAYQLKNVTVYPEPKKLLEYGISTAPQSFVYI</sequence>
<dbReference type="Pfam" id="PF04266">
    <property type="entry name" value="ASCH"/>
    <property type="match status" value="1"/>
</dbReference>
<comment type="caution">
    <text evidence="2">The sequence shown here is derived from an EMBL/GenBank/DDBJ whole genome shotgun (WGS) entry which is preliminary data.</text>
</comment>
<dbReference type="EMBL" id="JAGTPX010000001">
    <property type="protein sequence ID" value="MBR8667975.1"/>
    <property type="molecule type" value="Genomic_DNA"/>
</dbReference>
<reference evidence="2" key="1">
    <citation type="submission" date="2021-04" db="EMBL/GenBank/DDBJ databases">
        <title>Genomic analysis of electroactive and textile dye degrading Bacillus circulans strain: DC10 isolated from constructed wetland-microbial fuel cells treating textile dye wastewaters.</title>
        <authorList>
            <person name="Patel D.U."/>
            <person name="Desai C.R."/>
        </authorList>
    </citation>
    <scope>NUCLEOTIDE SEQUENCE</scope>
    <source>
        <strain evidence="2">DC10</strain>
    </source>
</reference>
<proteinExistence type="predicted"/>
<accession>A0A941GI92</accession>
<protein>
    <submittedName>
        <fullName evidence="2">ASCH domain-containing protein</fullName>
    </submittedName>
</protein>
<dbReference type="AlphaFoldDB" id="A0A941GI92"/>
<name>A0A941GI92_NIACI</name>
<dbReference type="InterPro" id="IPR007374">
    <property type="entry name" value="ASCH_domain"/>
</dbReference>
<organism evidence="2">
    <name type="scientific">Niallia circulans</name>
    <name type="common">Bacillus circulans</name>
    <dbReference type="NCBI Taxonomy" id="1397"/>
    <lineage>
        <taxon>Bacteria</taxon>
        <taxon>Bacillati</taxon>
        <taxon>Bacillota</taxon>
        <taxon>Bacilli</taxon>
        <taxon>Bacillales</taxon>
        <taxon>Bacillaceae</taxon>
        <taxon>Niallia</taxon>
    </lineage>
</organism>
<evidence type="ECO:0000313" key="2">
    <source>
        <dbReference type="EMBL" id="MBR8667975.1"/>
    </source>
</evidence>
<dbReference type="Gene3D" id="2.30.130.30">
    <property type="entry name" value="Hypothetical protein"/>
    <property type="match status" value="1"/>
</dbReference>
<gene>
    <name evidence="2" type="ORF">KD144_00350</name>
</gene>
<evidence type="ECO:0000259" key="1">
    <source>
        <dbReference type="SMART" id="SM01022"/>
    </source>
</evidence>
<dbReference type="SMART" id="SM01022">
    <property type="entry name" value="ASCH"/>
    <property type="match status" value="1"/>
</dbReference>
<dbReference type="InterPro" id="IPR015947">
    <property type="entry name" value="PUA-like_sf"/>
</dbReference>
<feature type="domain" description="ASCH" evidence="1">
    <location>
        <begin position="6"/>
        <end position="109"/>
    </location>
</feature>
<dbReference type="RefSeq" id="WP_212116596.1">
    <property type="nucleotide sequence ID" value="NZ_JAGTPX020000001.1"/>
</dbReference>